<gene>
    <name evidence="1" type="ORF">C7460_11531</name>
</gene>
<comment type="caution">
    <text evidence="1">The sequence shown here is derived from an EMBL/GenBank/DDBJ whole genome shotgun (WGS) entry which is preliminary data.</text>
</comment>
<dbReference type="AlphaFoldDB" id="A0A3D9L2Y8"/>
<evidence type="ECO:0000313" key="1">
    <source>
        <dbReference type="EMBL" id="RED96142.1"/>
    </source>
</evidence>
<proteinExistence type="predicted"/>
<protein>
    <submittedName>
        <fullName evidence="1">Uncharacterized protein</fullName>
    </submittedName>
</protein>
<dbReference type="RefSeq" id="WP_115869003.1">
    <property type="nucleotide sequence ID" value="NZ_QREG01000015.1"/>
</dbReference>
<keyword evidence="2" id="KW-1185">Reference proteome</keyword>
<organism evidence="1 2">
    <name type="scientific">Marinoscillum furvescens DSM 4134</name>
    <dbReference type="NCBI Taxonomy" id="1122208"/>
    <lineage>
        <taxon>Bacteria</taxon>
        <taxon>Pseudomonadati</taxon>
        <taxon>Bacteroidota</taxon>
        <taxon>Cytophagia</taxon>
        <taxon>Cytophagales</taxon>
        <taxon>Reichenbachiellaceae</taxon>
        <taxon>Marinoscillum</taxon>
    </lineage>
</organism>
<evidence type="ECO:0000313" key="2">
    <source>
        <dbReference type="Proteomes" id="UP000256779"/>
    </source>
</evidence>
<name>A0A3D9L2Y8_MARFU</name>
<dbReference type="Proteomes" id="UP000256779">
    <property type="component" value="Unassembled WGS sequence"/>
</dbReference>
<sequence length="213" mass="24013">MTRNQINRKEMQETVAAYLNEHAPIWNATPMIVTFKTELDNVNAAIDAVSASQMQAQVFLGKTKSQLKKVVAQKADMLNDVIEAYAGVEGDAKLEQRMGASATELFRVSNEDFSKTISEIITAANDRMEELVPYGCSEAMVTDLMNELDDYLELHGQPRMYRIRSSQATESLEALFDQAHELLDKRLDKVMKVFATRNATFYKGYLAARMIVD</sequence>
<reference evidence="1 2" key="1">
    <citation type="submission" date="2018-07" db="EMBL/GenBank/DDBJ databases">
        <title>Genomic Encyclopedia of Type Strains, Phase IV (KMG-IV): sequencing the most valuable type-strain genomes for metagenomic binning, comparative biology and taxonomic classification.</title>
        <authorList>
            <person name="Goeker M."/>
        </authorList>
    </citation>
    <scope>NUCLEOTIDE SEQUENCE [LARGE SCALE GENOMIC DNA]</scope>
    <source>
        <strain evidence="1 2">DSM 4134</strain>
    </source>
</reference>
<accession>A0A3D9L2Y8</accession>
<dbReference type="EMBL" id="QREG01000015">
    <property type="protein sequence ID" value="RED96142.1"/>
    <property type="molecule type" value="Genomic_DNA"/>
</dbReference>
<dbReference type="OrthoDB" id="1119986at2"/>